<keyword evidence="1" id="KW-0805">Transcription regulation</keyword>
<name>A0A7J5DZR5_NOCSI</name>
<evidence type="ECO:0000256" key="1">
    <source>
        <dbReference type="ARBA" id="ARBA00023015"/>
    </source>
</evidence>
<dbReference type="PROSITE" id="PS50977">
    <property type="entry name" value="HTH_TETR_2"/>
    <property type="match status" value="1"/>
</dbReference>
<dbReference type="InterPro" id="IPR050109">
    <property type="entry name" value="HTH-type_TetR-like_transc_reg"/>
</dbReference>
<dbReference type="Gene3D" id="1.10.357.10">
    <property type="entry name" value="Tetracycline Repressor, domain 2"/>
    <property type="match status" value="1"/>
</dbReference>
<dbReference type="GO" id="GO:0000976">
    <property type="term" value="F:transcription cis-regulatory region binding"/>
    <property type="evidence" value="ECO:0007669"/>
    <property type="project" value="TreeGrafter"/>
</dbReference>
<dbReference type="PANTHER" id="PTHR30055:SF238">
    <property type="entry name" value="MYCOFACTOCIN BIOSYNTHESIS TRANSCRIPTIONAL REGULATOR MFTR-RELATED"/>
    <property type="match status" value="1"/>
</dbReference>
<evidence type="ECO:0000313" key="7">
    <source>
        <dbReference type="Proteomes" id="UP000449906"/>
    </source>
</evidence>
<dbReference type="InterPro" id="IPR001647">
    <property type="entry name" value="HTH_TetR"/>
</dbReference>
<keyword evidence="2 4" id="KW-0238">DNA-binding</keyword>
<evidence type="ECO:0000313" key="6">
    <source>
        <dbReference type="EMBL" id="KAB2811525.1"/>
    </source>
</evidence>
<keyword evidence="3" id="KW-0804">Transcription</keyword>
<dbReference type="EMBL" id="WBVM01000001">
    <property type="protein sequence ID" value="KAB2811525.1"/>
    <property type="molecule type" value="Genomic_DNA"/>
</dbReference>
<dbReference type="PANTHER" id="PTHR30055">
    <property type="entry name" value="HTH-TYPE TRANSCRIPTIONAL REGULATOR RUTR"/>
    <property type="match status" value="1"/>
</dbReference>
<proteinExistence type="predicted"/>
<dbReference type="SUPFAM" id="SSF46689">
    <property type="entry name" value="Homeodomain-like"/>
    <property type="match status" value="1"/>
</dbReference>
<protein>
    <submittedName>
        <fullName evidence="6">TetR family transcriptional regulator</fullName>
    </submittedName>
</protein>
<dbReference type="Proteomes" id="UP000449906">
    <property type="component" value="Unassembled WGS sequence"/>
</dbReference>
<evidence type="ECO:0000256" key="2">
    <source>
        <dbReference type="ARBA" id="ARBA00023125"/>
    </source>
</evidence>
<sequence length="215" mass="22355">MPAWQRSATLGLVTETAGTTTGGSLTERRKAETQLEIARTAARLFTEHGAAGTTAEAIAEAAGIALRTFYRYSRTKEDAVAPLLTVGGDAWRAGLAATEPGTPLLPAVEAAVRATMTSADDDPGLTWVRGLLRAAADDAALAAVWGRVNLDSERRLRPILAAIAPDADPVDLLLVAAAATDAIRIAFESWAEGDAPEAPVELAVRCLRSLTAGLA</sequence>
<dbReference type="GO" id="GO:0003700">
    <property type="term" value="F:DNA-binding transcription factor activity"/>
    <property type="evidence" value="ECO:0007669"/>
    <property type="project" value="TreeGrafter"/>
</dbReference>
<gene>
    <name evidence="6" type="ORF">F9L07_06490</name>
</gene>
<accession>A0A7J5DZR5</accession>
<organism evidence="6 7">
    <name type="scientific">Nocardioides simplex</name>
    <name type="common">Arthrobacter simplex</name>
    <dbReference type="NCBI Taxonomy" id="2045"/>
    <lineage>
        <taxon>Bacteria</taxon>
        <taxon>Bacillati</taxon>
        <taxon>Actinomycetota</taxon>
        <taxon>Actinomycetes</taxon>
        <taxon>Propionibacteriales</taxon>
        <taxon>Nocardioidaceae</taxon>
        <taxon>Pimelobacter</taxon>
    </lineage>
</organism>
<evidence type="ECO:0000256" key="3">
    <source>
        <dbReference type="ARBA" id="ARBA00023163"/>
    </source>
</evidence>
<dbReference type="AlphaFoldDB" id="A0A7J5DZR5"/>
<evidence type="ECO:0000256" key="4">
    <source>
        <dbReference type="PROSITE-ProRule" id="PRU00335"/>
    </source>
</evidence>
<dbReference type="InterPro" id="IPR009057">
    <property type="entry name" value="Homeodomain-like_sf"/>
</dbReference>
<reference evidence="6 7" key="1">
    <citation type="submission" date="2019-09" db="EMBL/GenBank/DDBJ databases">
        <title>Pimelobacter sp. isolated from Paulinella.</title>
        <authorList>
            <person name="Jeong S.E."/>
        </authorList>
    </citation>
    <scope>NUCLEOTIDE SEQUENCE [LARGE SCALE GENOMIC DNA]</scope>
    <source>
        <strain evidence="6 7">Pch-N</strain>
    </source>
</reference>
<evidence type="ECO:0000259" key="5">
    <source>
        <dbReference type="PROSITE" id="PS50977"/>
    </source>
</evidence>
<comment type="caution">
    <text evidence="6">The sequence shown here is derived from an EMBL/GenBank/DDBJ whole genome shotgun (WGS) entry which is preliminary data.</text>
</comment>
<feature type="DNA-binding region" description="H-T-H motif" evidence="4">
    <location>
        <begin position="54"/>
        <end position="73"/>
    </location>
</feature>
<dbReference type="Pfam" id="PF00440">
    <property type="entry name" value="TetR_N"/>
    <property type="match status" value="1"/>
</dbReference>
<feature type="domain" description="HTH tetR-type" evidence="5">
    <location>
        <begin position="31"/>
        <end position="91"/>
    </location>
</feature>
<dbReference type="PRINTS" id="PR00455">
    <property type="entry name" value="HTHTETR"/>
</dbReference>